<dbReference type="Proteomes" id="UP000323506">
    <property type="component" value="Chromosome D11"/>
</dbReference>
<accession>A0A5D2AJ95</accession>
<protein>
    <submittedName>
        <fullName evidence="1">Uncharacterized protein</fullName>
    </submittedName>
</protein>
<keyword evidence="2" id="KW-1185">Reference proteome</keyword>
<evidence type="ECO:0000313" key="2">
    <source>
        <dbReference type="Proteomes" id="UP000323506"/>
    </source>
</evidence>
<dbReference type="EMBL" id="CM017711">
    <property type="protein sequence ID" value="TYG44458.1"/>
    <property type="molecule type" value="Genomic_DNA"/>
</dbReference>
<gene>
    <name evidence="1" type="ORF">ES288_D11G098300v1</name>
</gene>
<name>A0A5D2AJ95_GOSDA</name>
<reference evidence="1 2" key="1">
    <citation type="submission" date="2019-06" db="EMBL/GenBank/DDBJ databases">
        <title>WGS assembly of Gossypium darwinii.</title>
        <authorList>
            <person name="Chen Z.J."/>
            <person name="Sreedasyam A."/>
            <person name="Ando A."/>
            <person name="Song Q."/>
            <person name="De L."/>
            <person name="Hulse-Kemp A."/>
            <person name="Ding M."/>
            <person name="Ye W."/>
            <person name="Kirkbride R."/>
            <person name="Jenkins J."/>
            <person name="Plott C."/>
            <person name="Lovell J."/>
            <person name="Lin Y.-M."/>
            <person name="Vaughn R."/>
            <person name="Liu B."/>
            <person name="Li W."/>
            <person name="Simpson S."/>
            <person name="Scheffler B."/>
            <person name="Saski C."/>
            <person name="Grover C."/>
            <person name="Hu G."/>
            <person name="Conover J."/>
            <person name="Carlson J."/>
            <person name="Shu S."/>
            <person name="Boston L."/>
            <person name="Williams M."/>
            <person name="Peterson D."/>
            <person name="Mcgee K."/>
            <person name="Jones D."/>
            <person name="Wendel J."/>
            <person name="Stelly D."/>
            <person name="Grimwood J."/>
            <person name="Schmutz J."/>
        </authorList>
    </citation>
    <scope>NUCLEOTIDE SEQUENCE [LARGE SCALE GENOMIC DNA]</scope>
    <source>
        <strain evidence="1">1808015.09</strain>
    </source>
</reference>
<dbReference type="AlphaFoldDB" id="A0A5D2AJ95"/>
<proteinExistence type="predicted"/>
<sequence length="45" mass="5201">MGDHTWSCQLKKTVMWGLKKWTKLNANATMLKPHHLVSCSRKTFG</sequence>
<evidence type="ECO:0000313" key="1">
    <source>
        <dbReference type="EMBL" id="TYG44458.1"/>
    </source>
</evidence>
<organism evidence="1 2">
    <name type="scientific">Gossypium darwinii</name>
    <name type="common">Darwin's cotton</name>
    <name type="synonym">Gossypium barbadense var. darwinii</name>
    <dbReference type="NCBI Taxonomy" id="34276"/>
    <lineage>
        <taxon>Eukaryota</taxon>
        <taxon>Viridiplantae</taxon>
        <taxon>Streptophyta</taxon>
        <taxon>Embryophyta</taxon>
        <taxon>Tracheophyta</taxon>
        <taxon>Spermatophyta</taxon>
        <taxon>Magnoliopsida</taxon>
        <taxon>eudicotyledons</taxon>
        <taxon>Gunneridae</taxon>
        <taxon>Pentapetalae</taxon>
        <taxon>rosids</taxon>
        <taxon>malvids</taxon>
        <taxon>Malvales</taxon>
        <taxon>Malvaceae</taxon>
        <taxon>Malvoideae</taxon>
        <taxon>Gossypium</taxon>
    </lineage>
</organism>